<protein>
    <submittedName>
        <fullName evidence="1">Uncharacterized protein</fullName>
    </submittedName>
</protein>
<evidence type="ECO:0000313" key="2">
    <source>
        <dbReference type="Proteomes" id="UP001605036"/>
    </source>
</evidence>
<dbReference type="AlphaFoldDB" id="A0ABD1ZNZ7"/>
<sequence length="90" mass="10041">MQATKLQPASLQLTKKPFYRLGFTGLALTNLAWSEKASGSRLSPYLPWIPFGRKLRNSQKGARHVGPEPVTLPWRRLTAPCSALSVRSIH</sequence>
<proteinExistence type="predicted"/>
<evidence type="ECO:0000313" key="1">
    <source>
        <dbReference type="EMBL" id="KAL2651939.1"/>
    </source>
</evidence>
<comment type="caution">
    <text evidence="1">The sequence shown here is derived from an EMBL/GenBank/DDBJ whole genome shotgun (WGS) entry which is preliminary data.</text>
</comment>
<gene>
    <name evidence="1" type="ORF">R1flu_020067</name>
</gene>
<organism evidence="1 2">
    <name type="scientific">Riccia fluitans</name>
    <dbReference type="NCBI Taxonomy" id="41844"/>
    <lineage>
        <taxon>Eukaryota</taxon>
        <taxon>Viridiplantae</taxon>
        <taxon>Streptophyta</taxon>
        <taxon>Embryophyta</taxon>
        <taxon>Marchantiophyta</taxon>
        <taxon>Marchantiopsida</taxon>
        <taxon>Marchantiidae</taxon>
        <taxon>Marchantiales</taxon>
        <taxon>Ricciaceae</taxon>
        <taxon>Riccia</taxon>
    </lineage>
</organism>
<dbReference type="Proteomes" id="UP001605036">
    <property type="component" value="Unassembled WGS sequence"/>
</dbReference>
<dbReference type="EMBL" id="JBHFFA010000001">
    <property type="protein sequence ID" value="KAL2651939.1"/>
    <property type="molecule type" value="Genomic_DNA"/>
</dbReference>
<accession>A0ABD1ZNZ7</accession>
<keyword evidence="2" id="KW-1185">Reference proteome</keyword>
<name>A0ABD1ZNZ7_9MARC</name>
<reference evidence="1 2" key="1">
    <citation type="submission" date="2024-09" db="EMBL/GenBank/DDBJ databases">
        <title>Chromosome-scale assembly of Riccia fluitans.</title>
        <authorList>
            <person name="Paukszto L."/>
            <person name="Sawicki J."/>
            <person name="Karawczyk K."/>
            <person name="Piernik-Szablinska J."/>
            <person name="Szczecinska M."/>
            <person name="Mazdziarz M."/>
        </authorList>
    </citation>
    <scope>NUCLEOTIDE SEQUENCE [LARGE SCALE GENOMIC DNA]</scope>
    <source>
        <strain evidence="1">Rf_01</strain>
        <tissue evidence="1">Aerial parts of the thallus</tissue>
    </source>
</reference>